<feature type="region of interest" description="Disordered" evidence="1">
    <location>
        <begin position="240"/>
        <end position="274"/>
    </location>
</feature>
<dbReference type="InterPro" id="IPR001357">
    <property type="entry name" value="BRCT_dom"/>
</dbReference>
<reference evidence="3 4" key="1">
    <citation type="journal article" date="2018" name="Mol. Biol. Evol.">
        <title>Broad Genomic Sampling Reveals a Smut Pathogenic Ancestry of the Fungal Clade Ustilaginomycotina.</title>
        <authorList>
            <person name="Kijpornyongpan T."/>
            <person name="Mondo S.J."/>
            <person name="Barry K."/>
            <person name="Sandor L."/>
            <person name="Lee J."/>
            <person name="Lipzen A."/>
            <person name="Pangilinan J."/>
            <person name="LaButti K."/>
            <person name="Hainaut M."/>
            <person name="Henrissat B."/>
            <person name="Grigoriev I.V."/>
            <person name="Spatafora J.W."/>
            <person name="Aime M.C."/>
        </authorList>
    </citation>
    <scope>NUCLEOTIDE SEQUENCE [LARGE SCALE GENOMIC DNA]</scope>
    <source>
        <strain evidence="3 4">MCA 4658</strain>
    </source>
</reference>
<dbReference type="Pfam" id="PF16589">
    <property type="entry name" value="BRCT_2"/>
    <property type="match status" value="1"/>
</dbReference>
<dbReference type="InterPro" id="IPR036420">
    <property type="entry name" value="BRCT_dom_sf"/>
</dbReference>
<dbReference type="SUPFAM" id="SSF52113">
    <property type="entry name" value="BRCT domain"/>
    <property type="match status" value="1"/>
</dbReference>
<sequence length="274" mass="30829">MPVLASPALTFRDADKPGDASSSSSGQRGGIFAVEGVPLRIHIPRNMEAAQRSRLASLVKRNGGRVEQGLDGCRVAIFDLEQPVKARQTLHAAQAYTPPIQVVAPAWIEECVEAKKLLDVADGAYNPIAIMERKRIRLEKIEAKREAEMALEQRNGSIAHNERSSSHAVNIGTGQSVHKKRPIVGLLLALPMKKTRLCSRLNRRSHLQREQEPRKRQKRQMSDLRWSSKLMRNSLHCKRNLMPLNNRDRVAPNLLPPPPLPDSPNRRKNTWWNG</sequence>
<dbReference type="PROSITE" id="PS50172">
    <property type="entry name" value="BRCT"/>
    <property type="match status" value="1"/>
</dbReference>
<keyword evidence="4" id="KW-1185">Reference proteome</keyword>
<dbReference type="RefSeq" id="XP_025366127.1">
    <property type="nucleotide sequence ID" value="XM_025517488.1"/>
</dbReference>
<protein>
    <recommendedName>
        <fullName evidence="2">BRCT domain-containing protein</fullName>
    </recommendedName>
</protein>
<dbReference type="InParanoid" id="A0A316VN31"/>
<dbReference type="AlphaFoldDB" id="A0A316VN31"/>
<dbReference type="EMBL" id="KZ819510">
    <property type="protein sequence ID" value="PWN38967.1"/>
    <property type="molecule type" value="Genomic_DNA"/>
</dbReference>
<evidence type="ECO:0000313" key="3">
    <source>
        <dbReference type="EMBL" id="PWN38967.1"/>
    </source>
</evidence>
<dbReference type="Gene3D" id="3.40.50.10190">
    <property type="entry name" value="BRCT domain"/>
    <property type="match status" value="1"/>
</dbReference>
<name>A0A316VN31_9BASI</name>
<proteinExistence type="predicted"/>
<accession>A0A316VN31</accession>
<feature type="region of interest" description="Disordered" evidence="1">
    <location>
        <begin position="1"/>
        <end position="29"/>
    </location>
</feature>
<evidence type="ECO:0000259" key="2">
    <source>
        <dbReference type="PROSITE" id="PS50172"/>
    </source>
</evidence>
<evidence type="ECO:0000313" key="4">
    <source>
        <dbReference type="Proteomes" id="UP000245783"/>
    </source>
</evidence>
<feature type="domain" description="BRCT" evidence="2">
    <location>
        <begin position="39"/>
        <end position="125"/>
    </location>
</feature>
<evidence type="ECO:0000256" key="1">
    <source>
        <dbReference type="SAM" id="MobiDB-lite"/>
    </source>
</evidence>
<feature type="region of interest" description="Disordered" evidence="1">
    <location>
        <begin position="199"/>
        <end position="227"/>
    </location>
</feature>
<dbReference type="GeneID" id="37039358"/>
<dbReference type="Proteomes" id="UP000245783">
    <property type="component" value="Unassembled WGS sequence"/>
</dbReference>
<gene>
    <name evidence="3" type="ORF">IE81DRAFT_62669</name>
</gene>
<organism evidence="3 4">
    <name type="scientific">Ceraceosorus guamensis</name>
    <dbReference type="NCBI Taxonomy" id="1522189"/>
    <lineage>
        <taxon>Eukaryota</taxon>
        <taxon>Fungi</taxon>
        <taxon>Dikarya</taxon>
        <taxon>Basidiomycota</taxon>
        <taxon>Ustilaginomycotina</taxon>
        <taxon>Exobasidiomycetes</taxon>
        <taxon>Ceraceosorales</taxon>
        <taxon>Ceraceosoraceae</taxon>
        <taxon>Ceraceosorus</taxon>
    </lineage>
</organism>